<evidence type="ECO:0000313" key="2">
    <source>
        <dbReference type="Proteomes" id="UP000289546"/>
    </source>
</evidence>
<accession>A0A4Q0RY77</accession>
<dbReference type="EMBL" id="LBJQ01000086">
    <property type="protein sequence ID" value="RXH25197.1"/>
    <property type="molecule type" value="Genomic_DNA"/>
</dbReference>
<keyword evidence="2" id="KW-1185">Reference proteome</keyword>
<name>A0A4Q0RY77_9BRAD</name>
<dbReference type="RefSeq" id="WP_128920488.1">
    <property type="nucleotide sequence ID" value="NZ_LBJC01000033.1"/>
</dbReference>
<reference evidence="1 2" key="1">
    <citation type="submission" date="2015-04" db="EMBL/GenBank/DDBJ databases">
        <title>Comparative genomics of rhizobia nodulating Arachis hypogaea in China.</title>
        <authorList>
            <person name="Li Y."/>
        </authorList>
    </citation>
    <scope>NUCLEOTIDE SEQUENCE [LARGE SCALE GENOMIC DNA]</scope>
    <source>
        <strain evidence="1 2">CCBAU 51757</strain>
    </source>
</reference>
<organism evidence="1 2">
    <name type="scientific">Bradyrhizobium nanningense</name>
    <dbReference type="NCBI Taxonomy" id="1325118"/>
    <lineage>
        <taxon>Bacteria</taxon>
        <taxon>Pseudomonadati</taxon>
        <taxon>Pseudomonadota</taxon>
        <taxon>Alphaproteobacteria</taxon>
        <taxon>Hyphomicrobiales</taxon>
        <taxon>Nitrobacteraceae</taxon>
        <taxon>Bradyrhizobium</taxon>
    </lineage>
</organism>
<protein>
    <submittedName>
        <fullName evidence="1">Uncharacterized protein</fullName>
    </submittedName>
</protein>
<sequence length="109" mass="12561">MSRRVRITHRASGEVIAEGPIGLFGIMPFEGNYYIARKYLRTSRLKPNWVPGLCIYKFLYVWLDLRLPDGTREPSIGWLYWLPNPLFFFVAFRPAVPQSSPALSVLETA</sequence>
<evidence type="ECO:0000313" key="1">
    <source>
        <dbReference type="EMBL" id="RXH25197.1"/>
    </source>
</evidence>
<proteinExistence type="predicted"/>
<comment type="caution">
    <text evidence="1">The sequence shown here is derived from an EMBL/GenBank/DDBJ whole genome shotgun (WGS) entry which is preliminary data.</text>
</comment>
<dbReference type="AlphaFoldDB" id="A0A4Q0RY77"/>
<gene>
    <name evidence="1" type="ORF">XH99_24475</name>
</gene>
<dbReference type="OrthoDB" id="9554037at2"/>
<dbReference type="Proteomes" id="UP000289546">
    <property type="component" value="Unassembled WGS sequence"/>
</dbReference>